<proteinExistence type="predicted"/>
<keyword evidence="3" id="KW-1185">Reference proteome</keyword>
<dbReference type="RefSeq" id="WP_367966009.1">
    <property type="nucleotide sequence ID" value="NZ_JBAKFI010000003.1"/>
</dbReference>
<reference evidence="2 3" key="1">
    <citation type="submission" date="2024-02" db="EMBL/GenBank/DDBJ databases">
        <title>New especies of Spiribacter isolated from saline water.</title>
        <authorList>
            <person name="Leon M.J."/>
            <person name="De La Haba R."/>
            <person name="Sanchez-Porro C."/>
            <person name="Ventosa A."/>
        </authorList>
    </citation>
    <scope>NUCLEOTIDE SEQUENCE [LARGE SCALE GENOMIC DNA]</scope>
    <source>
        <strain evidence="3">ag22IC4-227</strain>
    </source>
</reference>
<sequence>MSERKGGGPGRLQGILRRSAGDVAAIRRQTAWLADATRELNAVLPPRLHGHWQVASLSPAVLVITAESPAWSTPLRAQQAALLDAAAVIIGERPEKMTIRLAAARRSPPRKAGRTLSADTADHLESAAKGMDDPRLAESLRRLASRRRG</sequence>
<organism evidence="2 3">
    <name type="scientific">Spiribacter onubensis</name>
    <dbReference type="NCBI Taxonomy" id="3122420"/>
    <lineage>
        <taxon>Bacteria</taxon>
        <taxon>Pseudomonadati</taxon>
        <taxon>Pseudomonadota</taxon>
        <taxon>Gammaproteobacteria</taxon>
        <taxon>Chromatiales</taxon>
        <taxon>Ectothiorhodospiraceae</taxon>
        <taxon>Spiribacter</taxon>
    </lineage>
</organism>
<evidence type="ECO:0000313" key="3">
    <source>
        <dbReference type="Proteomes" id="UP001556653"/>
    </source>
</evidence>
<comment type="caution">
    <text evidence="2">The sequence shown here is derived from an EMBL/GenBank/DDBJ whole genome shotgun (WGS) entry which is preliminary data.</text>
</comment>
<evidence type="ECO:0000313" key="2">
    <source>
        <dbReference type="EMBL" id="MEX0385525.1"/>
    </source>
</evidence>
<dbReference type="InterPro" id="IPR007922">
    <property type="entry name" value="DciA-like"/>
</dbReference>
<evidence type="ECO:0000256" key="1">
    <source>
        <dbReference type="SAM" id="MobiDB-lite"/>
    </source>
</evidence>
<dbReference type="Pfam" id="PF05258">
    <property type="entry name" value="DciA"/>
    <property type="match status" value="1"/>
</dbReference>
<feature type="region of interest" description="Disordered" evidence="1">
    <location>
        <begin position="104"/>
        <end position="149"/>
    </location>
</feature>
<protein>
    <submittedName>
        <fullName evidence="2">DciA family protein</fullName>
    </submittedName>
</protein>
<dbReference type="EMBL" id="JBAKFJ010000001">
    <property type="protein sequence ID" value="MEX0385525.1"/>
    <property type="molecule type" value="Genomic_DNA"/>
</dbReference>
<feature type="compositionally biased region" description="Basic and acidic residues" evidence="1">
    <location>
        <begin position="120"/>
        <end position="141"/>
    </location>
</feature>
<gene>
    <name evidence="2" type="ORF">V6X64_00765</name>
</gene>
<name>A0ABV3S678_9GAMM</name>
<dbReference type="Proteomes" id="UP001556653">
    <property type="component" value="Unassembled WGS sequence"/>
</dbReference>
<accession>A0ABV3S678</accession>